<dbReference type="NCBIfam" id="TIGR01064">
    <property type="entry name" value="pyruv_kin"/>
    <property type="match status" value="1"/>
</dbReference>
<dbReference type="NCBIfam" id="NF004978">
    <property type="entry name" value="PRK06354.1"/>
    <property type="match status" value="1"/>
</dbReference>
<dbReference type="Gene3D" id="3.20.20.60">
    <property type="entry name" value="Phosphoenolpyruvate-binding domains"/>
    <property type="match status" value="1"/>
</dbReference>
<dbReference type="InterPro" id="IPR040442">
    <property type="entry name" value="Pyrv_kinase-like_dom_sf"/>
</dbReference>
<evidence type="ECO:0000256" key="13">
    <source>
        <dbReference type="ARBA" id="ARBA00023317"/>
    </source>
</evidence>
<evidence type="ECO:0000256" key="1">
    <source>
        <dbReference type="ARBA" id="ARBA00001946"/>
    </source>
</evidence>
<evidence type="ECO:0000259" key="16">
    <source>
        <dbReference type="Pfam" id="PF02887"/>
    </source>
</evidence>
<dbReference type="Gene3D" id="3.40.1380.20">
    <property type="entry name" value="Pyruvate kinase, C-terminal domain"/>
    <property type="match status" value="1"/>
</dbReference>
<keyword evidence="9 14" id="KW-0418">Kinase</keyword>
<name>A0A7S2S1R5_9STRA</name>
<comment type="similarity">
    <text evidence="4 14">Belongs to the pyruvate kinase family.</text>
</comment>
<evidence type="ECO:0000313" key="17">
    <source>
        <dbReference type="EMBL" id="CAD9686958.1"/>
    </source>
</evidence>
<comment type="pathway">
    <text evidence="3 14">Carbohydrate degradation; glycolysis; pyruvate from D-glyceraldehyde 3-phosphate: step 5/5.</text>
</comment>
<dbReference type="GO" id="GO:0005524">
    <property type="term" value="F:ATP binding"/>
    <property type="evidence" value="ECO:0007669"/>
    <property type="project" value="UniProtKB-KW"/>
</dbReference>
<keyword evidence="7" id="KW-0479">Metal-binding</keyword>
<evidence type="ECO:0000259" key="15">
    <source>
        <dbReference type="Pfam" id="PF00224"/>
    </source>
</evidence>
<dbReference type="UniPathway" id="UPA00109">
    <property type="reaction ID" value="UER00188"/>
</dbReference>
<dbReference type="InterPro" id="IPR018209">
    <property type="entry name" value="Pyrv_Knase_AS"/>
</dbReference>
<evidence type="ECO:0000256" key="9">
    <source>
        <dbReference type="ARBA" id="ARBA00022777"/>
    </source>
</evidence>
<keyword evidence="11 14" id="KW-0460">Magnesium</keyword>
<keyword evidence="12 14" id="KW-0324">Glycolysis</keyword>
<evidence type="ECO:0000256" key="10">
    <source>
        <dbReference type="ARBA" id="ARBA00022840"/>
    </source>
</evidence>
<dbReference type="Gene3D" id="2.40.33.10">
    <property type="entry name" value="PK beta-barrel domain-like"/>
    <property type="match status" value="1"/>
</dbReference>
<dbReference type="AlphaFoldDB" id="A0A7S2S1R5"/>
<dbReference type="SUPFAM" id="SSF51621">
    <property type="entry name" value="Phosphoenolpyruvate/pyruvate domain"/>
    <property type="match status" value="1"/>
</dbReference>
<keyword evidence="10" id="KW-0067">ATP-binding</keyword>
<evidence type="ECO:0000256" key="11">
    <source>
        <dbReference type="ARBA" id="ARBA00022842"/>
    </source>
</evidence>
<protein>
    <recommendedName>
        <fullName evidence="5 14">Pyruvate kinase</fullName>
        <ecNumber evidence="5 14">2.7.1.40</ecNumber>
    </recommendedName>
</protein>
<comment type="cofactor">
    <cofactor evidence="1">
        <name>Mg(2+)</name>
        <dbReference type="ChEBI" id="CHEBI:18420"/>
    </cofactor>
</comment>
<evidence type="ECO:0000256" key="7">
    <source>
        <dbReference type="ARBA" id="ARBA00022723"/>
    </source>
</evidence>
<evidence type="ECO:0000256" key="14">
    <source>
        <dbReference type="RuleBase" id="RU000504"/>
    </source>
</evidence>
<dbReference type="PANTHER" id="PTHR11817">
    <property type="entry name" value="PYRUVATE KINASE"/>
    <property type="match status" value="1"/>
</dbReference>
<sequence>MSRVFGRSVRQAAGLQCGRLPLGNGCWRMQSRGAVGVSINKLLTLDPLVPRLAPDRKTKIVCTVGPASWDENGVRKLLAAGMNVMRLNCSHGDHSLYEKTINTLRKCVAEVEDADSLVVVQNVSCAVAIDTKGPEIRLGDFAKGGEPISVPVGKTLRLHVNPDMRACQDADNLFVDYPSLRKAVFPGAKIFVDDGLLSLEVGSFEKDGAGHDVVICTAENEAKISSRKGVNIPGADLDLPAVSEKDREDLKFAREQHVDYIFASFIRKPSHVREIREIVGPEIKIIAKIENQEGIKNINGIITEADGVMVARGDLGIEIPQENVFLAQKLIVSKANLVGKPVICATQMLDSMTRSPRPTRAECADVANAVLDGCDAVMLSGETANGLYPFHTVDTMSKICRTAEYSQDSRVVMENIRNANLDSIKPECEALVVSAVVATFEEDAKLLIVLSDSGESARIAAKYRPAACILCLTSNEKAARRLQLTHGIKVIAIPKEMSPQEQISVGVKKAFHLGIVGEGNRVVAIHSRQSFMKLLDVPKWIGKM</sequence>
<evidence type="ECO:0000256" key="4">
    <source>
        <dbReference type="ARBA" id="ARBA00008663"/>
    </source>
</evidence>
<dbReference type="EMBL" id="HBHK01014852">
    <property type="protein sequence ID" value="CAD9686958.1"/>
    <property type="molecule type" value="Transcribed_RNA"/>
</dbReference>
<dbReference type="PRINTS" id="PR01050">
    <property type="entry name" value="PYRUVTKNASE"/>
</dbReference>
<dbReference type="Pfam" id="PF00224">
    <property type="entry name" value="PK"/>
    <property type="match status" value="1"/>
</dbReference>
<organism evidence="17">
    <name type="scientific">Mucochytrium quahogii</name>
    <dbReference type="NCBI Taxonomy" id="96639"/>
    <lineage>
        <taxon>Eukaryota</taxon>
        <taxon>Sar</taxon>
        <taxon>Stramenopiles</taxon>
        <taxon>Bigyra</taxon>
        <taxon>Labyrinthulomycetes</taxon>
        <taxon>Thraustochytrida</taxon>
        <taxon>Thraustochytriidae</taxon>
        <taxon>Mucochytrium</taxon>
    </lineage>
</organism>
<dbReference type="GO" id="GO:0004743">
    <property type="term" value="F:pyruvate kinase activity"/>
    <property type="evidence" value="ECO:0007669"/>
    <property type="project" value="UniProtKB-EC"/>
</dbReference>
<dbReference type="GO" id="GO:0016301">
    <property type="term" value="F:kinase activity"/>
    <property type="evidence" value="ECO:0007669"/>
    <property type="project" value="UniProtKB-KW"/>
</dbReference>
<proteinExistence type="inferred from homology"/>
<keyword evidence="13" id="KW-0670">Pyruvate</keyword>
<comment type="catalytic activity">
    <reaction evidence="14">
        <text>pyruvate + ATP = phosphoenolpyruvate + ADP + H(+)</text>
        <dbReference type="Rhea" id="RHEA:18157"/>
        <dbReference type="ChEBI" id="CHEBI:15361"/>
        <dbReference type="ChEBI" id="CHEBI:15378"/>
        <dbReference type="ChEBI" id="CHEBI:30616"/>
        <dbReference type="ChEBI" id="CHEBI:58702"/>
        <dbReference type="ChEBI" id="CHEBI:456216"/>
        <dbReference type="EC" id="2.7.1.40"/>
    </reaction>
</comment>
<reference evidence="17" key="1">
    <citation type="submission" date="2021-01" db="EMBL/GenBank/DDBJ databases">
        <authorList>
            <person name="Corre E."/>
            <person name="Pelletier E."/>
            <person name="Niang G."/>
            <person name="Scheremetjew M."/>
            <person name="Finn R."/>
            <person name="Kale V."/>
            <person name="Holt S."/>
            <person name="Cochrane G."/>
            <person name="Meng A."/>
            <person name="Brown T."/>
            <person name="Cohen L."/>
        </authorList>
    </citation>
    <scope>NUCLEOTIDE SEQUENCE</scope>
    <source>
        <strain evidence="17">NY070348D</strain>
    </source>
</reference>
<dbReference type="InterPro" id="IPR001697">
    <property type="entry name" value="Pyr_Knase"/>
</dbReference>
<dbReference type="FunFam" id="2.40.33.10:FF:000001">
    <property type="entry name" value="Pyruvate kinase"/>
    <property type="match status" value="1"/>
</dbReference>
<evidence type="ECO:0000256" key="2">
    <source>
        <dbReference type="ARBA" id="ARBA00001958"/>
    </source>
</evidence>
<evidence type="ECO:0000256" key="5">
    <source>
        <dbReference type="ARBA" id="ARBA00012142"/>
    </source>
</evidence>
<dbReference type="GO" id="GO:0000287">
    <property type="term" value="F:magnesium ion binding"/>
    <property type="evidence" value="ECO:0007669"/>
    <property type="project" value="InterPro"/>
</dbReference>
<dbReference type="NCBIfam" id="NF004491">
    <property type="entry name" value="PRK05826.1"/>
    <property type="match status" value="1"/>
</dbReference>
<evidence type="ECO:0000256" key="6">
    <source>
        <dbReference type="ARBA" id="ARBA00022679"/>
    </source>
</evidence>
<dbReference type="InterPro" id="IPR011037">
    <property type="entry name" value="Pyrv_Knase-like_insert_dom_sf"/>
</dbReference>
<dbReference type="InterPro" id="IPR015795">
    <property type="entry name" value="Pyrv_Knase_C"/>
</dbReference>
<dbReference type="InterPro" id="IPR015806">
    <property type="entry name" value="Pyrv_Knase_insert_dom_sf"/>
</dbReference>
<gene>
    <name evidence="17" type="ORF">QSP1433_LOCUS9343</name>
</gene>
<keyword evidence="8" id="KW-0547">Nucleotide-binding</keyword>
<dbReference type="EC" id="2.7.1.40" evidence="5 14"/>
<evidence type="ECO:0000256" key="8">
    <source>
        <dbReference type="ARBA" id="ARBA00022741"/>
    </source>
</evidence>
<dbReference type="PROSITE" id="PS00110">
    <property type="entry name" value="PYRUVATE_KINASE"/>
    <property type="match status" value="1"/>
</dbReference>
<dbReference type="SUPFAM" id="SSF52935">
    <property type="entry name" value="PK C-terminal domain-like"/>
    <property type="match status" value="1"/>
</dbReference>
<dbReference type="GO" id="GO:0030955">
    <property type="term" value="F:potassium ion binding"/>
    <property type="evidence" value="ECO:0007669"/>
    <property type="project" value="InterPro"/>
</dbReference>
<comment type="cofactor">
    <cofactor evidence="2">
        <name>K(+)</name>
        <dbReference type="ChEBI" id="CHEBI:29103"/>
    </cofactor>
</comment>
<evidence type="ECO:0000256" key="3">
    <source>
        <dbReference type="ARBA" id="ARBA00004997"/>
    </source>
</evidence>
<feature type="domain" description="Pyruvate kinase C-terminal" evidence="16">
    <location>
        <begin position="429"/>
        <end position="527"/>
    </location>
</feature>
<dbReference type="InterPro" id="IPR015793">
    <property type="entry name" value="Pyrv_Knase_brl"/>
</dbReference>
<accession>A0A7S2S1R5</accession>
<dbReference type="SUPFAM" id="SSF50800">
    <property type="entry name" value="PK beta-barrel domain-like"/>
    <property type="match status" value="1"/>
</dbReference>
<keyword evidence="6 14" id="KW-0808">Transferase</keyword>
<dbReference type="InterPro" id="IPR015813">
    <property type="entry name" value="Pyrv/PenolPyrv_kinase-like_dom"/>
</dbReference>
<dbReference type="InterPro" id="IPR036918">
    <property type="entry name" value="Pyrv_Knase_C_sf"/>
</dbReference>
<dbReference type="Pfam" id="PF02887">
    <property type="entry name" value="PK_C"/>
    <property type="match status" value="1"/>
</dbReference>
<evidence type="ECO:0000256" key="12">
    <source>
        <dbReference type="ARBA" id="ARBA00023152"/>
    </source>
</evidence>
<feature type="domain" description="Pyruvate kinase barrel" evidence="15">
    <location>
        <begin position="56"/>
        <end position="393"/>
    </location>
</feature>
<dbReference type="FunFam" id="3.20.20.60:FF:000025">
    <property type="entry name" value="Pyruvate kinase"/>
    <property type="match status" value="1"/>
</dbReference>